<dbReference type="STRING" id="7868.ENSCMIP00000036876"/>
<dbReference type="InterPro" id="IPR001096">
    <property type="entry name" value="Peptidase_C13"/>
</dbReference>
<reference evidence="3" key="1">
    <citation type="journal article" date="2006" name="Science">
        <title>Ancient noncoding elements conserved in the human genome.</title>
        <authorList>
            <person name="Venkatesh B."/>
            <person name="Kirkness E.F."/>
            <person name="Loh Y.H."/>
            <person name="Halpern A.L."/>
            <person name="Lee A.P."/>
            <person name="Johnson J."/>
            <person name="Dandona N."/>
            <person name="Viswanathan L.D."/>
            <person name="Tay A."/>
            <person name="Venter J.C."/>
            <person name="Strausberg R.L."/>
            <person name="Brenner S."/>
        </authorList>
    </citation>
    <scope>NUCLEOTIDE SEQUENCE [LARGE SCALE GENOMIC DNA]</scope>
</reference>
<dbReference type="AlphaFoldDB" id="A0A4W3JBG1"/>
<name>A0A4W3JBG1_CALMI</name>
<sequence>MDTTPVKQWVLLVAGSKTWDDYCDQANICHAYQIVRRNKIPAEQIVVMMYDDIAHNDRNPTPGVLISSQSELNVYEGVQKDYTGEDVTPKNFLSVLTGNEAAVRGIGSGRVIKSKPQDNIFIYFSGHGSEGQLSFPDSNVSNNFETSHDISLRMVTCASGSEGYRLKPISGRDLPLQCSNGGSKVL</sequence>
<accession>A0A4W3JBG1</accession>
<evidence type="ECO:0000313" key="2">
    <source>
        <dbReference type="Ensembl" id="ENSCMIP00000036876.1"/>
    </source>
</evidence>
<dbReference type="PANTHER" id="PTHR12000:SF21">
    <property type="entry name" value="LEGUMAIN-RELATED"/>
    <property type="match status" value="1"/>
</dbReference>
<reference evidence="2" key="5">
    <citation type="submission" date="2025-09" db="UniProtKB">
        <authorList>
            <consortium name="Ensembl"/>
        </authorList>
    </citation>
    <scope>IDENTIFICATION</scope>
</reference>
<reference evidence="3" key="2">
    <citation type="journal article" date="2007" name="PLoS Biol.">
        <title>Survey sequencing and comparative analysis of the elephant shark (Callorhinchus milii) genome.</title>
        <authorList>
            <person name="Venkatesh B."/>
            <person name="Kirkness E.F."/>
            <person name="Loh Y.H."/>
            <person name="Halpern A.L."/>
            <person name="Lee A.P."/>
            <person name="Johnson J."/>
            <person name="Dandona N."/>
            <person name="Viswanathan L.D."/>
            <person name="Tay A."/>
            <person name="Venter J.C."/>
            <person name="Strausberg R.L."/>
            <person name="Brenner S."/>
        </authorList>
    </citation>
    <scope>NUCLEOTIDE SEQUENCE [LARGE SCALE GENOMIC DNA]</scope>
</reference>
<proteinExistence type="inferred from homology"/>
<reference evidence="3" key="3">
    <citation type="journal article" date="2014" name="Nature">
        <title>Elephant shark genome provides unique insights into gnathostome evolution.</title>
        <authorList>
            <consortium name="International Elephant Shark Genome Sequencing Consortium"/>
            <person name="Venkatesh B."/>
            <person name="Lee A.P."/>
            <person name="Ravi V."/>
            <person name="Maurya A.K."/>
            <person name="Lian M.M."/>
            <person name="Swann J.B."/>
            <person name="Ohta Y."/>
            <person name="Flajnik M.F."/>
            <person name="Sutoh Y."/>
            <person name="Kasahara M."/>
            <person name="Hoon S."/>
            <person name="Gangu V."/>
            <person name="Roy S.W."/>
            <person name="Irimia M."/>
            <person name="Korzh V."/>
            <person name="Kondrychyn I."/>
            <person name="Lim Z.W."/>
            <person name="Tay B.H."/>
            <person name="Tohari S."/>
            <person name="Kong K.W."/>
            <person name="Ho S."/>
            <person name="Lorente-Galdos B."/>
            <person name="Quilez J."/>
            <person name="Marques-Bonet T."/>
            <person name="Raney B.J."/>
            <person name="Ingham P.W."/>
            <person name="Tay A."/>
            <person name="Hillier L.W."/>
            <person name="Minx P."/>
            <person name="Boehm T."/>
            <person name="Wilson R.K."/>
            <person name="Brenner S."/>
            <person name="Warren W.C."/>
        </authorList>
    </citation>
    <scope>NUCLEOTIDE SEQUENCE [LARGE SCALE GENOMIC DNA]</scope>
</reference>
<dbReference type="GO" id="GO:0051603">
    <property type="term" value="P:proteolysis involved in protein catabolic process"/>
    <property type="evidence" value="ECO:0007669"/>
    <property type="project" value="TreeGrafter"/>
</dbReference>
<evidence type="ECO:0000313" key="3">
    <source>
        <dbReference type="Proteomes" id="UP000314986"/>
    </source>
</evidence>
<dbReference type="GO" id="GO:0006624">
    <property type="term" value="P:vacuolar protein processing"/>
    <property type="evidence" value="ECO:0007669"/>
    <property type="project" value="TreeGrafter"/>
</dbReference>
<organism evidence="2 3">
    <name type="scientific">Callorhinchus milii</name>
    <name type="common">Ghost shark</name>
    <dbReference type="NCBI Taxonomy" id="7868"/>
    <lineage>
        <taxon>Eukaryota</taxon>
        <taxon>Metazoa</taxon>
        <taxon>Chordata</taxon>
        <taxon>Craniata</taxon>
        <taxon>Vertebrata</taxon>
        <taxon>Chondrichthyes</taxon>
        <taxon>Holocephali</taxon>
        <taxon>Chimaeriformes</taxon>
        <taxon>Callorhinchidae</taxon>
        <taxon>Callorhinchus</taxon>
    </lineage>
</organism>
<dbReference type="PRINTS" id="PR00776">
    <property type="entry name" value="HEMOGLOBNASE"/>
</dbReference>
<comment type="similarity">
    <text evidence="1">Belongs to the peptidase C13 family.</text>
</comment>
<dbReference type="GO" id="GO:0005773">
    <property type="term" value="C:vacuole"/>
    <property type="evidence" value="ECO:0007669"/>
    <property type="project" value="GOC"/>
</dbReference>
<dbReference type="Ensembl" id="ENSCMIT00000037417.1">
    <property type="protein sequence ID" value="ENSCMIP00000036876.1"/>
    <property type="gene ID" value="ENSCMIG00000015567.1"/>
</dbReference>
<dbReference type="InParanoid" id="A0A4W3JBG1"/>
<dbReference type="GeneTree" id="ENSGT00940000154782"/>
<dbReference type="Pfam" id="PF01650">
    <property type="entry name" value="Peptidase_C13"/>
    <property type="match status" value="1"/>
</dbReference>
<evidence type="ECO:0008006" key="4">
    <source>
        <dbReference type="Google" id="ProtNLM"/>
    </source>
</evidence>
<dbReference type="PANTHER" id="PTHR12000">
    <property type="entry name" value="HEMOGLOBINASE FAMILY MEMBER"/>
    <property type="match status" value="1"/>
</dbReference>
<dbReference type="Gene3D" id="3.40.50.1460">
    <property type="match status" value="1"/>
</dbReference>
<dbReference type="GO" id="GO:0004197">
    <property type="term" value="F:cysteine-type endopeptidase activity"/>
    <property type="evidence" value="ECO:0007669"/>
    <property type="project" value="TreeGrafter"/>
</dbReference>
<keyword evidence="3" id="KW-1185">Reference proteome</keyword>
<dbReference type="OMA" id="QRTINYM"/>
<evidence type="ECO:0000256" key="1">
    <source>
        <dbReference type="ARBA" id="ARBA00009941"/>
    </source>
</evidence>
<dbReference type="Proteomes" id="UP000314986">
    <property type="component" value="Unassembled WGS sequence"/>
</dbReference>
<reference evidence="2" key="4">
    <citation type="submission" date="2025-08" db="UniProtKB">
        <authorList>
            <consortium name="Ensembl"/>
        </authorList>
    </citation>
    <scope>IDENTIFICATION</scope>
</reference>
<protein>
    <recommendedName>
        <fullName evidence="4">Legumain</fullName>
    </recommendedName>
</protein>